<feature type="transmembrane region" description="Helical" evidence="1">
    <location>
        <begin position="94"/>
        <end position="113"/>
    </location>
</feature>
<feature type="transmembrane region" description="Helical" evidence="1">
    <location>
        <begin position="66"/>
        <end position="82"/>
    </location>
</feature>
<keyword evidence="3" id="KW-1185">Reference proteome</keyword>
<protein>
    <recommendedName>
        <fullName evidence="4">DUF2306 domain-containing protein</fullName>
    </recommendedName>
</protein>
<sequence>MEKLHLVNLVFHVIAGSIALVTGFAAVIVRKGKGRHVLFGKYFMWMIVVVIITGLFGVIIFNRNNFLLVITLLSGYNCFSGIRSLKLCGQKPEMIDYVVPVLVMSSAIFYLYYLNYSKLYWAPVITYSTVGALFLITGYDLCKWIIPVRFLKKAIMYEHAYKMTSALSAISSAFSGTVFPDYKPYSQFLPSVAGMIYIIITFILLSKKTFIFKTKTIVRHANQDASRA</sequence>
<dbReference type="EMBL" id="JACYGY010000001">
    <property type="protein sequence ID" value="MBE9461534.1"/>
    <property type="molecule type" value="Genomic_DNA"/>
</dbReference>
<dbReference type="RefSeq" id="WP_194119807.1">
    <property type="nucleotide sequence ID" value="NZ_JACYGY010000001.1"/>
</dbReference>
<evidence type="ECO:0008006" key="4">
    <source>
        <dbReference type="Google" id="ProtNLM"/>
    </source>
</evidence>
<evidence type="ECO:0000313" key="3">
    <source>
        <dbReference type="Proteomes" id="UP000634134"/>
    </source>
</evidence>
<evidence type="ECO:0000313" key="2">
    <source>
        <dbReference type="EMBL" id="MBE9461534.1"/>
    </source>
</evidence>
<keyword evidence="1" id="KW-1133">Transmembrane helix</keyword>
<comment type="caution">
    <text evidence="2">The sequence shown here is derived from an EMBL/GenBank/DDBJ whole genome shotgun (WGS) entry which is preliminary data.</text>
</comment>
<feature type="transmembrane region" description="Helical" evidence="1">
    <location>
        <begin position="119"/>
        <end position="139"/>
    </location>
</feature>
<name>A0ABR9W7U3_9BACT</name>
<reference evidence="3" key="1">
    <citation type="submission" date="2023-07" db="EMBL/GenBank/DDBJ databases">
        <title>Dyadobacter sp. nov 'subterranea' isolated from contaminted grondwater.</title>
        <authorList>
            <person name="Szabo I."/>
            <person name="Al-Omari J."/>
            <person name="Szerdahelyi S.G."/>
            <person name="Rado J."/>
        </authorList>
    </citation>
    <scope>NUCLEOTIDE SEQUENCE [LARGE SCALE GENOMIC DNA]</scope>
    <source>
        <strain evidence="3">UP-52</strain>
    </source>
</reference>
<keyword evidence="1" id="KW-0472">Membrane</keyword>
<organism evidence="2 3">
    <name type="scientific">Dyadobacter subterraneus</name>
    <dbReference type="NCBI Taxonomy" id="2773304"/>
    <lineage>
        <taxon>Bacteria</taxon>
        <taxon>Pseudomonadati</taxon>
        <taxon>Bacteroidota</taxon>
        <taxon>Cytophagia</taxon>
        <taxon>Cytophagales</taxon>
        <taxon>Spirosomataceae</taxon>
        <taxon>Dyadobacter</taxon>
    </lineage>
</organism>
<feature type="transmembrane region" description="Helical" evidence="1">
    <location>
        <begin position="6"/>
        <end position="30"/>
    </location>
</feature>
<feature type="transmembrane region" description="Helical" evidence="1">
    <location>
        <begin position="42"/>
        <end position="60"/>
    </location>
</feature>
<accession>A0ABR9W7U3</accession>
<gene>
    <name evidence="2" type="ORF">IEE83_06540</name>
</gene>
<feature type="transmembrane region" description="Helical" evidence="1">
    <location>
        <begin position="185"/>
        <end position="205"/>
    </location>
</feature>
<dbReference type="Proteomes" id="UP000634134">
    <property type="component" value="Unassembled WGS sequence"/>
</dbReference>
<evidence type="ECO:0000256" key="1">
    <source>
        <dbReference type="SAM" id="Phobius"/>
    </source>
</evidence>
<keyword evidence="1" id="KW-0812">Transmembrane</keyword>
<proteinExistence type="predicted"/>